<protein>
    <submittedName>
        <fullName evidence="1">WAS/WASL interacting protein family member 1</fullName>
    </submittedName>
</protein>
<dbReference type="EMBL" id="JABVXQ010000004">
    <property type="protein sequence ID" value="KAF6116993.1"/>
    <property type="molecule type" value="Genomic_DNA"/>
</dbReference>
<gene>
    <name evidence="1" type="ORF">HJG60_020343</name>
</gene>
<organism evidence="1 2">
    <name type="scientific">Phyllostomus discolor</name>
    <name type="common">pale spear-nosed bat</name>
    <dbReference type="NCBI Taxonomy" id="89673"/>
    <lineage>
        <taxon>Eukaryota</taxon>
        <taxon>Metazoa</taxon>
        <taxon>Chordata</taxon>
        <taxon>Craniata</taxon>
        <taxon>Vertebrata</taxon>
        <taxon>Euteleostomi</taxon>
        <taxon>Mammalia</taxon>
        <taxon>Eutheria</taxon>
        <taxon>Laurasiatheria</taxon>
        <taxon>Chiroptera</taxon>
        <taxon>Yangochiroptera</taxon>
        <taxon>Phyllostomidae</taxon>
        <taxon>Phyllostominae</taxon>
        <taxon>Phyllostomus</taxon>
    </lineage>
</organism>
<evidence type="ECO:0000313" key="1">
    <source>
        <dbReference type="EMBL" id="KAF6116993.1"/>
    </source>
</evidence>
<reference evidence="1 2" key="1">
    <citation type="journal article" date="2020" name="Nature">
        <title>Six reference-quality genomes reveal evolution of bat adaptations.</title>
        <authorList>
            <person name="Jebb D."/>
            <person name="Huang Z."/>
            <person name="Pippel M."/>
            <person name="Hughes G.M."/>
            <person name="Lavrichenko K."/>
            <person name="Devanna P."/>
            <person name="Winkler S."/>
            <person name="Jermiin L.S."/>
            <person name="Skirmuntt E.C."/>
            <person name="Katzourakis A."/>
            <person name="Burkitt-Gray L."/>
            <person name="Ray D.A."/>
            <person name="Sullivan K.A.M."/>
            <person name="Roscito J.G."/>
            <person name="Kirilenko B.M."/>
            <person name="Davalos L.M."/>
            <person name="Corthals A.P."/>
            <person name="Power M.L."/>
            <person name="Jones G."/>
            <person name="Ransome R.D."/>
            <person name="Dechmann D.K.N."/>
            <person name="Locatelli A.G."/>
            <person name="Puechmaille S.J."/>
            <person name="Fedrigo O."/>
            <person name="Jarvis E.D."/>
            <person name="Hiller M."/>
            <person name="Vernes S.C."/>
            <person name="Myers E.W."/>
            <person name="Teeling E.C."/>
        </authorList>
    </citation>
    <scope>NUCLEOTIDE SEQUENCE [LARGE SCALE GENOMIC DNA]</scope>
    <source>
        <strain evidence="1">Bat1K_MPI-CBG_1</strain>
    </source>
</reference>
<comment type="caution">
    <text evidence="1">The sequence shown here is derived from an EMBL/GenBank/DDBJ whole genome shotgun (WGS) entry which is preliminary data.</text>
</comment>
<name>A0A834ASW9_9CHIR</name>
<accession>A0A834ASW9</accession>
<dbReference type="Proteomes" id="UP000664940">
    <property type="component" value="Unassembled WGS sequence"/>
</dbReference>
<sequence length="114" mass="12719">MAAHLGPCLPPRSCHPEEVWTVRGVRLGLPFLQKGLVLGPLLHLHHQHQLETASKTLHVKMSGKADSTSIRFLSCHLQSHMCQQPKHIPVNWQELKAGVDPTEEKGVPHLCRPP</sequence>
<dbReference type="AlphaFoldDB" id="A0A834ASW9"/>
<proteinExistence type="predicted"/>
<evidence type="ECO:0000313" key="2">
    <source>
        <dbReference type="Proteomes" id="UP000664940"/>
    </source>
</evidence>